<accession>A0A4C1Y6V0</accession>
<comment type="caution">
    <text evidence="2">The sequence shown here is derived from an EMBL/GenBank/DDBJ whole genome shotgun (WGS) entry which is preliminary data.</text>
</comment>
<name>A0A4C1Y6V0_EUMVA</name>
<gene>
    <name evidence="2" type="ORF">EVAR_53111_1</name>
</gene>
<proteinExistence type="predicted"/>
<organism evidence="2 3">
    <name type="scientific">Eumeta variegata</name>
    <name type="common">Bagworm moth</name>
    <name type="synonym">Eumeta japonica</name>
    <dbReference type="NCBI Taxonomy" id="151549"/>
    <lineage>
        <taxon>Eukaryota</taxon>
        <taxon>Metazoa</taxon>
        <taxon>Ecdysozoa</taxon>
        <taxon>Arthropoda</taxon>
        <taxon>Hexapoda</taxon>
        <taxon>Insecta</taxon>
        <taxon>Pterygota</taxon>
        <taxon>Neoptera</taxon>
        <taxon>Endopterygota</taxon>
        <taxon>Lepidoptera</taxon>
        <taxon>Glossata</taxon>
        <taxon>Ditrysia</taxon>
        <taxon>Tineoidea</taxon>
        <taxon>Psychidae</taxon>
        <taxon>Oiketicinae</taxon>
        <taxon>Eumeta</taxon>
    </lineage>
</organism>
<evidence type="ECO:0000313" key="3">
    <source>
        <dbReference type="Proteomes" id="UP000299102"/>
    </source>
</evidence>
<keyword evidence="3" id="KW-1185">Reference proteome</keyword>
<dbReference type="EMBL" id="BGZK01001115">
    <property type="protein sequence ID" value="GBP71628.1"/>
    <property type="molecule type" value="Genomic_DNA"/>
</dbReference>
<evidence type="ECO:0000256" key="1">
    <source>
        <dbReference type="SAM" id="MobiDB-lite"/>
    </source>
</evidence>
<dbReference type="AlphaFoldDB" id="A0A4C1Y6V0"/>
<feature type="compositionally biased region" description="Basic and acidic residues" evidence="1">
    <location>
        <begin position="114"/>
        <end position="128"/>
    </location>
</feature>
<feature type="region of interest" description="Disordered" evidence="1">
    <location>
        <begin position="89"/>
        <end position="130"/>
    </location>
</feature>
<dbReference type="Proteomes" id="UP000299102">
    <property type="component" value="Unassembled WGS sequence"/>
</dbReference>
<reference evidence="2 3" key="1">
    <citation type="journal article" date="2019" name="Commun. Biol.">
        <title>The bagworm genome reveals a unique fibroin gene that provides high tensile strength.</title>
        <authorList>
            <person name="Kono N."/>
            <person name="Nakamura H."/>
            <person name="Ohtoshi R."/>
            <person name="Tomita M."/>
            <person name="Numata K."/>
            <person name="Arakawa K."/>
        </authorList>
    </citation>
    <scope>NUCLEOTIDE SEQUENCE [LARGE SCALE GENOMIC DNA]</scope>
</reference>
<sequence length="146" mass="16292">MTSTARHRNAFEEEATYLSIVTRGQQHVRSYVVIRDTGYSRAYLTPEPPADPLRLPMKIYRVHVSRTENVYTSSRSQSIDPPTCERVARTVSDGPRRGPSPALRDGVSVRTRRVSHDTPTEGRGDRPAAARPIADLMALARAAYES</sequence>
<protein>
    <submittedName>
        <fullName evidence="2">Uncharacterized protein</fullName>
    </submittedName>
</protein>
<evidence type="ECO:0000313" key="2">
    <source>
        <dbReference type="EMBL" id="GBP71628.1"/>
    </source>
</evidence>